<keyword evidence="4" id="KW-1185">Reference proteome</keyword>
<dbReference type="AlphaFoldDB" id="A0A9P8WHP7"/>
<feature type="region of interest" description="Disordered" evidence="1">
    <location>
        <begin position="1"/>
        <end position="38"/>
    </location>
</feature>
<proteinExistence type="predicted"/>
<keyword evidence="2" id="KW-0812">Transmembrane</keyword>
<feature type="non-terminal residue" evidence="3">
    <location>
        <position position="191"/>
    </location>
</feature>
<evidence type="ECO:0000313" key="3">
    <source>
        <dbReference type="EMBL" id="KAH6900135.1"/>
    </source>
</evidence>
<evidence type="ECO:0000313" key="4">
    <source>
        <dbReference type="Proteomes" id="UP000777438"/>
    </source>
</evidence>
<feature type="compositionally biased region" description="Basic and acidic residues" evidence="1">
    <location>
        <begin position="18"/>
        <end position="28"/>
    </location>
</feature>
<comment type="caution">
    <text evidence="3">The sequence shown here is derived from an EMBL/GenBank/DDBJ whole genome shotgun (WGS) entry which is preliminary data.</text>
</comment>
<name>A0A9P8WHP7_9HYPO</name>
<feature type="transmembrane region" description="Helical" evidence="2">
    <location>
        <begin position="126"/>
        <end position="147"/>
    </location>
</feature>
<evidence type="ECO:0000256" key="1">
    <source>
        <dbReference type="SAM" id="MobiDB-lite"/>
    </source>
</evidence>
<accession>A0A9P8WHP7</accession>
<protein>
    <recommendedName>
        <fullName evidence="5">Transmembrane protein</fullName>
    </recommendedName>
</protein>
<keyword evidence="2" id="KW-0472">Membrane</keyword>
<gene>
    <name evidence="3" type="ORF">B0T10DRAFT_469733</name>
</gene>
<organism evidence="3 4">
    <name type="scientific">Thelonectria olida</name>
    <dbReference type="NCBI Taxonomy" id="1576542"/>
    <lineage>
        <taxon>Eukaryota</taxon>
        <taxon>Fungi</taxon>
        <taxon>Dikarya</taxon>
        <taxon>Ascomycota</taxon>
        <taxon>Pezizomycotina</taxon>
        <taxon>Sordariomycetes</taxon>
        <taxon>Hypocreomycetidae</taxon>
        <taxon>Hypocreales</taxon>
        <taxon>Nectriaceae</taxon>
        <taxon>Thelonectria</taxon>
    </lineage>
</organism>
<keyword evidence="2" id="KW-1133">Transmembrane helix</keyword>
<dbReference type="Proteomes" id="UP000777438">
    <property type="component" value="Unassembled WGS sequence"/>
</dbReference>
<evidence type="ECO:0008006" key="5">
    <source>
        <dbReference type="Google" id="ProtNLM"/>
    </source>
</evidence>
<sequence length="191" mass="21693">MHHLAKRERDGWSLGKTGGRESYARESGRLFAPNSKRQTRKMHPFPNVVSAGVRGGRRRSHAGVDRNQCCIAYPFDVNKVGAGQVRKCCTLRMAETHSTASRRKKKREKRGGAMEPSCCLNQSVCFFVASFWQTQILFIFYLFLLLLSHLAPPRTPSGTWEKCERRLLRFGRCKRGARVRLSQCHGIVTGP</sequence>
<reference evidence="3 4" key="1">
    <citation type="journal article" date="2021" name="Nat. Commun.">
        <title>Genetic determinants of endophytism in the Arabidopsis root mycobiome.</title>
        <authorList>
            <person name="Mesny F."/>
            <person name="Miyauchi S."/>
            <person name="Thiergart T."/>
            <person name="Pickel B."/>
            <person name="Atanasova L."/>
            <person name="Karlsson M."/>
            <person name="Huettel B."/>
            <person name="Barry K.W."/>
            <person name="Haridas S."/>
            <person name="Chen C."/>
            <person name="Bauer D."/>
            <person name="Andreopoulos W."/>
            <person name="Pangilinan J."/>
            <person name="LaButti K."/>
            <person name="Riley R."/>
            <person name="Lipzen A."/>
            <person name="Clum A."/>
            <person name="Drula E."/>
            <person name="Henrissat B."/>
            <person name="Kohler A."/>
            <person name="Grigoriev I.V."/>
            <person name="Martin F.M."/>
            <person name="Hacquard S."/>
        </authorList>
    </citation>
    <scope>NUCLEOTIDE SEQUENCE [LARGE SCALE GENOMIC DNA]</scope>
    <source>
        <strain evidence="3 4">MPI-CAGE-CH-0241</strain>
    </source>
</reference>
<dbReference type="EMBL" id="JAGPYM010000001">
    <property type="protein sequence ID" value="KAH6900135.1"/>
    <property type="molecule type" value="Genomic_DNA"/>
</dbReference>
<evidence type="ECO:0000256" key="2">
    <source>
        <dbReference type="SAM" id="Phobius"/>
    </source>
</evidence>